<comment type="caution">
    <text evidence="2">The sequence shown here is derived from an EMBL/GenBank/DDBJ whole genome shotgun (WGS) entry which is preliminary data.</text>
</comment>
<keyword evidence="3" id="KW-1185">Reference proteome</keyword>
<evidence type="ECO:0000313" key="3">
    <source>
        <dbReference type="Proteomes" id="UP000295008"/>
    </source>
</evidence>
<dbReference type="RefSeq" id="WP_132012413.1">
    <property type="nucleotide sequence ID" value="NZ_SLUN01000001.1"/>
</dbReference>
<proteinExistence type="predicted"/>
<dbReference type="SUPFAM" id="SSF54427">
    <property type="entry name" value="NTF2-like"/>
    <property type="match status" value="1"/>
</dbReference>
<dbReference type="Gene3D" id="3.10.450.50">
    <property type="match status" value="1"/>
</dbReference>
<accession>A0A4V2QGT1</accession>
<feature type="domain" description="SnoaL-like" evidence="1">
    <location>
        <begin position="9"/>
        <end position="104"/>
    </location>
</feature>
<gene>
    <name evidence="2" type="ORF">EDC14_1001312</name>
</gene>
<dbReference type="AlphaFoldDB" id="A0A4V2QGT1"/>
<dbReference type="Pfam" id="PF12680">
    <property type="entry name" value="SnoaL_2"/>
    <property type="match status" value="1"/>
</dbReference>
<dbReference type="InterPro" id="IPR037401">
    <property type="entry name" value="SnoaL-like"/>
</dbReference>
<protein>
    <submittedName>
        <fullName evidence="2">Ketosteroid isomerase-like protein</fullName>
    </submittedName>
</protein>
<dbReference type="InterPro" id="IPR032710">
    <property type="entry name" value="NTF2-like_dom_sf"/>
</dbReference>
<dbReference type="EMBL" id="SLUN01000001">
    <property type="protein sequence ID" value="TCL77027.1"/>
    <property type="molecule type" value="Genomic_DNA"/>
</dbReference>
<sequence length="128" mass="14922">MNHSNETRVREFWRCFDAADFAAVRELMKPDAVIRWPNTRERFHGSESFIQMNQSYPGRWRIRLEQLWSVADQVISVAEVAAADGSASFYATSFFRFEDGLIRELTEYYSENAAPPPWRIAGGFAERY</sequence>
<reference evidence="2 3" key="1">
    <citation type="submission" date="2019-03" db="EMBL/GenBank/DDBJ databases">
        <title>Genomic Encyclopedia of Type Strains, Phase IV (KMG-IV): sequencing the most valuable type-strain genomes for metagenomic binning, comparative biology and taxonomic classification.</title>
        <authorList>
            <person name="Goeker M."/>
        </authorList>
    </citation>
    <scope>NUCLEOTIDE SEQUENCE [LARGE SCALE GENOMIC DNA]</scope>
    <source>
        <strain evidence="2 3">LX-B</strain>
    </source>
</reference>
<evidence type="ECO:0000259" key="1">
    <source>
        <dbReference type="Pfam" id="PF12680"/>
    </source>
</evidence>
<dbReference type="GO" id="GO:0016853">
    <property type="term" value="F:isomerase activity"/>
    <property type="evidence" value="ECO:0007669"/>
    <property type="project" value="UniProtKB-KW"/>
</dbReference>
<evidence type="ECO:0000313" key="2">
    <source>
        <dbReference type="EMBL" id="TCL77027.1"/>
    </source>
</evidence>
<name>A0A4V2QGT1_HYDET</name>
<dbReference type="OrthoDB" id="3824180at2"/>
<dbReference type="Proteomes" id="UP000295008">
    <property type="component" value="Unassembled WGS sequence"/>
</dbReference>
<keyword evidence="2" id="KW-0413">Isomerase</keyword>
<organism evidence="2 3">
    <name type="scientific">Hydrogenispora ethanolica</name>
    <dbReference type="NCBI Taxonomy" id="1082276"/>
    <lineage>
        <taxon>Bacteria</taxon>
        <taxon>Bacillati</taxon>
        <taxon>Bacillota</taxon>
        <taxon>Hydrogenispora</taxon>
    </lineage>
</organism>